<gene>
    <name evidence="3" type="ORF">ANCDUO_05284</name>
</gene>
<dbReference type="PANTHER" id="PTHR23022">
    <property type="entry name" value="TRANSPOSABLE ELEMENT-RELATED"/>
    <property type="match status" value="1"/>
</dbReference>
<dbReference type="AlphaFoldDB" id="A0A0C2GZ17"/>
<dbReference type="GO" id="GO:0005634">
    <property type="term" value="C:nucleus"/>
    <property type="evidence" value="ECO:0007669"/>
    <property type="project" value="UniProtKB-SubCell"/>
</dbReference>
<comment type="subcellular location">
    <subcellularLocation>
        <location evidence="1">Nucleus</location>
    </subcellularLocation>
</comment>
<dbReference type="Proteomes" id="UP000054047">
    <property type="component" value="Unassembled WGS sequence"/>
</dbReference>
<dbReference type="SUPFAM" id="SSF46689">
    <property type="entry name" value="Homeodomain-like"/>
    <property type="match status" value="1"/>
</dbReference>
<dbReference type="Pfam" id="PF01498">
    <property type="entry name" value="HTH_Tnp_Tc3_2"/>
    <property type="match status" value="1"/>
</dbReference>
<dbReference type="InterPro" id="IPR036388">
    <property type="entry name" value="WH-like_DNA-bd_sf"/>
</dbReference>
<evidence type="ECO:0000313" key="4">
    <source>
        <dbReference type="Proteomes" id="UP000054047"/>
    </source>
</evidence>
<feature type="domain" description="Transposase Tc1-like" evidence="2">
    <location>
        <begin position="72"/>
        <end position="144"/>
    </location>
</feature>
<dbReference type="GO" id="GO:0015074">
    <property type="term" value="P:DNA integration"/>
    <property type="evidence" value="ECO:0007669"/>
    <property type="project" value="InterPro"/>
</dbReference>
<keyword evidence="4" id="KW-1185">Reference proteome</keyword>
<sequence length="219" mass="25056">MLGQSVTKTLVSRLWKPSSAGRGLESPPDIFPSQFNVGQSTIVAVRKRYRQYGRVLTLKSSGRRKCTTRLLDRNILRLCRENPRLSAADIAKEISIGVAKFSSIRTIRRRLRAGGLHARRPPRKPFMGPRNTRAILEWARAHLHWTIADWQRVVWSDESKFLLFGTDEIAYIRRPTECHYDRKYQIPTQKHGGRNVLVWGCISSVGMGPLHRIQGVMTA</sequence>
<dbReference type="InterPro" id="IPR052338">
    <property type="entry name" value="Transposase_5"/>
</dbReference>
<dbReference type="InterPro" id="IPR036397">
    <property type="entry name" value="RNaseH_sf"/>
</dbReference>
<evidence type="ECO:0000313" key="3">
    <source>
        <dbReference type="EMBL" id="KIH64404.1"/>
    </source>
</evidence>
<evidence type="ECO:0000256" key="1">
    <source>
        <dbReference type="ARBA" id="ARBA00004123"/>
    </source>
</evidence>
<dbReference type="GO" id="GO:0006313">
    <property type="term" value="P:DNA transposition"/>
    <property type="evidence" value="ECO:0007669"/>
    <property type="project" value="InterPro"/>
</dbReference>
<reference evidence="3 4" key="1">
    <citation type="submission" date="2013-12" db="EMBL/GenBank/DDBJ databases">
        <title>Draft genome of the parsitic nematode Ancylostoma duodenale.</title>
        <authorList>
            <person name="Mitreva M."/>
        </authorList>
    </citation>
    <scope>NUCLEOTIDE SEQUENCE [LARGE SCALE GENOMIC DNA]</scope>
    <source>
        <strain evidence="3 4">Zhejiang</strain>
    </source>
</reference>
<accession>A0A0C2GZ17</accession>
<proteinExistence type="predicted"/>
<dbReference type="EMBL" id="KN728083">
    <property type="protein sequence ID" value="KIH64404.1"/>
    <property type="molecule type" value="Genomic_DNA"/>
</dbReference>
<dbReference type="GO" id="GO:0003677">
    <property type="term" value="F:DNA binding"/>
    <property type="evidence" value="ECO:0007669"/>
    <property type="project" value="InterPro"/>
</dbReference>
<dbReference type="Gene3D" id="3.30.420.10">
    <property type="entry name" value="Ribonuclease H-like superfamily/Ribonuclease H"/>
    <property type="match status" value="1"/>
</dbReference>
<dbReference type="InterPro" id="IPR002492">
    <property type="entry name" value="Transposase_Tc1-like"/>
</dbReference>
<dbReference type="Gene3D" id="1.10.10.10">
    <property type="entry name" value="Winged helix-like DNA-binding domain superfamily/Winged helix DNA-binding domain"/>
    <property type="match status" value="1"/>
</dbReference>
<organism evidence="3 4">
    <name type="scientific">Ancylostoma duodenale</name>
    <dbReference type="NCBI Taxonomy" id="51022"/>
    <lineage>
        <taxon>Eukaryota</taxon>
        <taxon>Metazoa</taxon>
        <taxon>Ecdysozoa</taxon>
        <taxon>Nematoda</taxon>
        <taxon>Chromadorea</taxon>
        <taxon>Rhabditida</taxon>
        <taxon>Rhabditina</taxon>
        <taxon>Rhabditomorpha</taxon>
        <taxon>Strongyloidea</taxon>
        <taxon>Ancylostomatidae</taxon>
        <taxon>Ancylostomatinae</taxon>
        <taxon>Ancylostoma</taxon>
    </lineage>
</organism>
<dbReference type="OrthoDB" id="5803896at2759"/>
<dbReference type="PANTHER" id="PTHR23022:SF134">
    <property type="entry name" value="TRANSPOSABLE ELEMENT TC1 TRANSPOSASE"/>
    <property type="match status" value="1"/>
</dbReference>
<dbReference type="InterPro" id="IPR009057">
    <property type="entry name" value="Homeodomain-like_sf"/>
</dbReference>
<name>A0A0C2GZ17_9BILA</name>
<evidence type="ECO:0000259" key="2">
    <source>
        <dbReference type="Pfam" id="PF01498"/>
    </source>
</evidence>
<protein>
    <submittedName>
        <fullName evidence="3">Transposase</fullName>
    </submittedName>
</protein>